<dbReference type="RefSeq" id="WP_075442829.1">
    <property type="nucleotide sequence ID" value="NZ_FOQK01000008.1"/>
</dbReference>
<reference evidence="4 5" key="1">
    <citation type="submission" date="2016-10" db="EMBL/GenBank/DDBJ databases">
        <authorList>
            <person name="de Groot N.N."/>
        </authorList>
    </citation>
    <scope>NUCLEOTIDE SEQUENCE [LARGE SCALE GENOMIC DNA]</scope>
    <source>
        <strain evidence="4 5">Z108</strain>
    </source>
</reference>
<dbReference type="AlphaFoldDB" id="A0A1I3DX21"/>
<feature type="domain" description="DUF7305" evidence="3">
    <location>
        <begin position="314"/>
        <end position="390"/>
    </location>
</feature>
<dbReference type="OrthoDB" id="1662337at2"/>
<dbReference type="InterPro" id="IPR055729">
    <property type="entry name" value="DUF7305"/>
</dbReference>
<feature type="domain" description="Putative Flp pilus-assembly TadG-like N-terminal" evidence="2">
    <location>
        <begin position="10"/>
        <end position="56"/>
    </location>
</feature>
<evidence type="ECO:0000259" key="3">
    <source>
        <dbReference type="Pfam" id="PF23981"/>
    </source>
</evidence>
<name>A0A1I3DX21_SELRU</name>
<feature type="compositionally biased region" description="Polar residues" evidence="1">
    <location>
        <begin position="407"/>
        <end position="420"/>
    </location>
</feature>
<organism evidence="4 5">
    <name type="scientific">Selenomonas ruminantium</name>
    <dbReference type="NCBI Taxonomy" id="971"/>
    <lineage>
        <taxon>Bacteria</taxon>
        <taxon>Bacillati</taxon>
        <taxon>Bacillota</taxon>
        <taxon>Negativicutes</taxon>
        <taxon>Selenomonadales</taxon>
        <taxon>Selenomonadaceae</taxon>
        <taxon>Selenomonas</taxon>
    </lineage>
</organism>
<dbReference type="Pfam" id="PF23981">
    <property type="entry name" value="DUF7305"/>
    <property type="match status" value="1"/>
</dbReference>
<dbReference type="EMBL" id="FOQK01000008">
    <property type="protein sequence ID" value="SFH91286.1"/>
    <property type="molecule type" value="Genomic_DNA"/>
</dbReference>
<protein>
    <submittedName>
        <fullName evidence="4">Putative Flp pilus-assembly TadE/G-like</fullName>
    </submittedName>
</protein>
<evidence type="ECO:0000313" key="5">
    <source>
        <dbReference type="Proteomes" id="UP000183639"/>
    </source>
</evidence>
<feature type="region of interest" description="Disordered" evidence="1">
    <location>
        <begin position="399"/>
        <end position="420"/>
    </location>
</feature>
<sequence length="420" mass="46943">MFAKYLHQKGAILILTALLLPMLICGTGLAVDLGNIYVQKTRLQNTADAAALAGAKAYAVNNETTSKHPYANTTASQYIQGDYHNLNTDEPIAEPIYTADTDKNITRFHVELSKEVPLYFLKIFYDKDTFTVPAKSIAAITYKGTPANNNPFKNLFTFTKDLNTLNVMSLDPNNKTIFTTFNGNIVYTNGTGTNQPSFRPNTLQYNANDPDAKAFYPSETKGKRANDPEVSAKGYKAQYQNLNLYSYANTLKEKYKNTTKYSNREYDNFWLSANAINQTEYYIKNANEAVIDLSQNTNKISNDPIHITVDSASNPKIRLNNNSSNENQPIIYTYLGKNDVVFEGSGGSFYGIIYAPYARVFCNDNNFKFYGSIVSESIRLEANGAQYHFKDYTKYLPLSDDSSSSSEGSQTTGDYTITLV</sequence>
<proteinExistence type="predicted"/>
<dbReference type="Pfam" id="PF13400">
    <property type="entry name" value="Tad"/>
    <property type="match status" value="1"/>
</dbReference>
<evidence type="ECO:0000313" key="4">
    <source>
        <dbReference type="EMBL" id="SFH91286.1"/>
    </source>
</evidence>
<accession>A0A1I3DX21</accession>
<dbReference type="InterPro" id="IPR028087">
    <property type="entry name" value="Tad_N"/>
</dbReference>
<evidence type="ECO:0000259" key="2">
    <source>
        <dbReference type="Pfam" id="PF13400"/>
    </source>
</evidence>
<gene>
    <name evidence="4" type="ORF">SAMN04487861_10841</name>
</gene>
<dbReference type="Proteomes" id="UP000183639">
    <property type="component" value="Unassembled WGS sequence"/>
</dbReference>
<evidence type="ECO:0000256" key="1">
    <source>
        <dbReference type="SAM" id="MobiDB-lite"/>
    </source>
</evidence>